<evidence type="ECO:0000256" key="2">
    <source>
        <dbReference type="ARBA" id="ARBA00022475"/>
    </source>
</evidence>
<dbReference type="InterPro" id="IPR033479">
    <property type="entry name" value="dCache_1"/>
</dbReference>
<dbReference type="GO" id="GO:0000155">
    <property type="term" value="F:phosphorelay sensor kinase activity"/>
    <property type="evidence" value="ECO:0007669"/>
    <property type="project" value="InterPro"/>
</dbReference>
<feature type="domain" description="HAMP" evidence="10">
    <location>
        <begin position="304"/>
        <end position="356"/>
    </location>
</feature>
<dbReference type="AlphaFoldDB" id="A0A380JN55"/>
<reference evidence="11 12" key="1">
    <citation type="submission" date="2018-06" db="EMBL/GenBank/DDBJ databases">
        <authorList>
            <consortium name="Pathogen Informatics"/>
            <person name="Doyle S."/>
        </authorList>
    </citation>
    <scope>NUCLEOTIDE SEQUENCE [LARGE SCALE GENOMIC DNA]</scope>
    <source>
        <strain evidence="11 12">NCTC12092</strain>
    </source>
</reference>
<comment type="subcellular location">
    <subcellularLocation>
        <location evidence="1">Cell membrane</location>
        <topology evidence="1">Multi-pass membrane protein</topology>
    </subcellularLocation>
</comment>
<dbReference type="SUPFAM" id="SSF55874">
    <property type="entry name" value="ATPase domain of HSP90 chaperone/DNA topoisomerase II/histidine kinase"/>
    <property type="match status" value="1"/>
</dbReference>
<keyword evidence="3" id="KW-0597">Phosphoprotein</keyword>
<dbReference type="InterPro" id="IPR003594">
    <property type="entry name" value="HATPase_dom"/>
</dbReference>
<dbReference type="Gene3D" id="3.30.565.10">
    <property type="entry name" value="Histidine kinase-like ATPase, C-terminal domain"/>
    <property type="match status" value="1"/>
</dbReference>
<dbReference type="SMART" id="SM00304">
    <property type="entry name" value="HAMP"/>
    <property type="match status" value="1"/>
</dbReference>
<keyword evidence="8 9" id="KW-0472">Membrane</keyword>
<dbReference type="Pfam" id="PF00672">
    <property type="entry name" value="HAMP"/>
    <property type="match status" value="1"/>
</dbReference>
<name>A0A380JN55_9STRE</name>
<evidence type="ECO:0000256" key="1">
    <source>
        <dbReference type="ARBA" id="ARBA00004651"/>
    </source>
</evidence>
<feature type="transmembrane region" description="Helical" evidence="9">
    <location>
        <begin position="280"/>
        <end position="303"/>
    </location>
</feature>
<evidence type="ECO:0000313" key="11">
    <source>
        <dbReference type="EMBL" id="SUN45490.1"/>
    </source>
</evidence>
<evidence type="ECO:0000256" key="4">
    <source>
        <dbReference type="ARBA" id="ARBA00022679"/>
    </source>
</evidence>
<dbReference type="GO" id="GO:0005886">
    <property type="term" value="C:plasma membrane"/>
    <property type="evidence" value="ECO:0007669"/>
    <property type="project" value="UniProtKB-SubCell"/>
</dbReference>
<keyword evidence="2" id="KW-1003">Cell membrane</keyword>
<dbReference type="InterPro" id="IPR051552">
    <property type="entry name" value="HptR"/>
</dbReference>
<dbReference type="PANTHER" id="PTHR42713">
    <property type="entry name" value="HISTIDINE KINASE-RELATED"/>
    <property type="match status" value="1"/>
</dbReference>
<dbReference type="Gene3D" id="6.10.340.10">
    <property type="match status" value="1"/>
</dbReference>
<dbReference type="Proteomes" id="UP000254461">
    <property type="component" value="Unassembled WGS sequence"/>
</dbReference>
<proteinExistence type="predicted"/>
<organism evidence="11 12">
    <name type="scientific">Streptococcus equi subsp. equi</name>
    <dbReference type="NCBI Taxonomy" id="148942"/>
    <lineage>
        <taxon>Bacteria</taxon>
        <taxon>Bacillati</taxon>
        <taxon>Bacillota</taxon>
        <taxon>Bacilli</taxon>
        <taxon>Lactobacillales</taxon>
        <taxon>Streptococcaceae</taxon>
        <taxon>Streptococcus</taxon>
    </lineage>
</organism>
<feature type="transmembrane region" description="Helical" evidence="9">
    <location>
        <begin position="7"/>
        <end position="30"/>
    </location>
</feature>
<dbReference type="InterPro" id="IPR036890">
    <property type="entry name" value="HATPase_C_sf"/>
</dbReference>
<evidence type="ECO:0000256" key="9">
    <source>
        <dbReference type="SAM" id="Phobius"/>
    </source>
</evidence>
<keyword evidence="7 9" id="KW-1133">Transmembrane helix</keyword>
<dbReference type="Pfam" id="PF02518">
    <property type="entry name" value="HATPase_c"/>
    <property type="match status" value="1"/>
</dbReference>
<dbReference type="Pfam" id="PF02743">
    <property type="entry name" value="dCache_1"/>
    <property type="match status" value="1"/>
</dbReference>
<evidence type="ECO:0000259" key="10">
    <source>
        <dbReference type="PROSITE" id="PS50885"/>
    </source>
</evidence>
<evidence type="ECO:0000256" key="5">
    <source>
        <dbReference type="ARBA" id="ARBA00022692"/>
    </source>
</evidence>
<dbReference type="Gene3D" id="3.30.450.20">
    <property type="entry name" value="PAS domain"/>
    <property type="match status" value="2"/>
</dbReference>
<dbReference type="Pfam" id="PF06580">
    <property type="entry name" value="His_kinase"/>
    <property type="match status" value="1"/>
</dbReference>
<dbReference type="PANTHER" id="PTHR42713:SF2">
    <property type="entry name" value="TWO-COMPONENT SENSOR KINASE YESM"/>
    <property type="match status" value="1"/>
</dbReference>
<dbReference type="EC" id="2.7.13.3" evidence="11"/>
<dbReference type="CDD" id="cd18773">
    <property type="entry name" value="PDC1_HK_sensor"/>
    <property type="match status" value="1"/>
</dbReference>
<evidence type="ECO:0000256" key="8">
    <source>
        <dbReference type="ARBA" id="ARBA00023136"/>
    </source>
</evidence>
<evidence type="ECO:0000256" key="6">
    <source>
        <dbReference type="ARBA" id="ARBA00022777"/>
    </source>
</evidence>
<dbReference type="InterPro" id="IPR010559">
    <property type="entry name" value="Sig_transdc_His_kin_internal"/>
</dbReference>
<evidence type="ECO:0000313" key="12">
    <source>
        <dbReference type="Proteomes" id="UP000254461"/>
    </source>
</evidence>
<dbReference type="RefSeq" id="WP_115250695.1">
    <property type="nucleotide sequence ID" value="NZ_UHFF01000002.1"/>
</dbReference>
<dbReference type="SUPFAM" id="SSF158472">
    <property type="entry name" value="HAMP domain-like"/>
    <property type="match status" value="1"/>
</dbReference>
<accession>A0A380JN55</accession>
<keyword evidence="4 11" id="KW-0808">Transferase</keyword>
<dbReference type="CDD" id="cd06225">
    <property type="entry name" value="HAMP"/>
    <property type="match status" value="1"/>
</dbReference>
<dbReference type="InterPro" id="IPR003660">
    <property type="entry name" value="HAMP_dom"/>
</dbReference>
<sequence>MKRYPLLVQLVSYFFLIVISLIAILGLIYYQTSSHNIRQLIERETRQSIRQSSQFIDAYIKPLKETTSALANHTSIQAFAKDANSNDQSQVLALMTTVLSTNSDLLSAVLVTKDGRMVTTNPKLTMTTSHDMMAELWYKSAIDRKAMPVLTPARQLSSHSKKDWVVSVTQEVVDQAGNNLGVLRLDIGYNTIKSSLDQLQLGRKGFAFIVNDKHEFVYHPKNTVYSSAKEMAAMKPYLAVTDGYTKPKDYFVYQRVIPDSQWTLVGVASLDQLYHVQRQIFWSFLGTGLLATVICGLGTVFVLRSWIGPIRRLQALILAIQNGNRQLRAEETGSPELADLARQFNAMLDQIDSLMVSVADKEKAIGQYRLQALASQINPHFLYNTLDTIIWMAEFNDSQRVVDVTKSLAKYFRLALNQGNEFISLADELDHACQYLFIQKQRYGDKLHYEIKGLEKYQDFMIPKLILQPLVENAIYHGIKEVDRPGIIRVTVSEADRHVILSVWDNGKGISLADDSSQALLERGGVGLKNVDQRLRLQYGHLYRMAITSEQAVFTEIKLYLPKALDSLDEAP</sequence>
<protein>
    <submittedName>
        <fullName evidence="11">Sensor histidine kinase</fullName>
        <ecNumber evidence="11">2.7.13.3</ecNumber>
    </submittedName>
</protein>
<dbReference type="EMBL" id="UHFF01000002">
    <property type="protein sequence ID" value="SUN45490.1"/>
    <property type="molecule type" value="Genomic_DNA"/>
</dbReference>
<keyword evidence="5 9" id="KW-0812">Transmembrane</keyword>
<evidence type="ECO:0000256" key="3">
    <source>
        <dbReference type="ARBA" id="ARBA00022553"/>
    </source>
</evidence>
<gene>
    <name evidence="11" type="primary">yehU</name>
    <name evidence="11" type="ORF">NCTC12092_00515</name>
</gene>
<dbReference type="SMART" id="SM00387">
    <property type="entry name" value="HATPase_c"/>
    <property type="match status" value="1"/>
</dbReference>
<dbReference type="PROSITE" id="PS50885">
    <property type="entry name" value="HAMP"/>
    <property type="match status" value="1"/>
</dbReference>
<evidence type="ECO:0000256" key="7">
    <source>
        <dbReference type="ARBA" id="ARBA00022989"/>
    </source>
</evidence>
<keyword evidence="6 11" id="KW-0418">Kinase</keyword>